<feature type="domain" description="Nudix hydrolase" evidence="3">
    <location>
        <begin position="6"/>
        <end position="133"/>
    </location>
</feature>
<evidence type="ECO:0000256" key="1">
    <source>
        <dbReference type="ARBA" id="ARBA00001946"/>
    </source>
</evidence>
<gene>
    <name evidence="4" type="ordered locus">Nwat_0194</name>
</gene>
<dbReference type="Proteomes" id="UP000000393">
    <property type="component" value="Chromosome"/>
</dbReference>
<organism evidence="4 5">
    <name type="scientific">Nitrosococcus watsoni (strain C-113)</name>
    <dbReference type="NCBI Taxonomy" id="105559"/>
    <lineage>
        <taxon>Bacteria</taxon>
        <taxon>Pseudomonadati</taxon>
        <taxon>Pseudomonadota</taxon>
        <taxon>Gammaproteobacteria</taxon>
        <taxon>Chromatiales</taxon>
        <taxon>Chromatiaceae</taxon>
        <taxon>Nitrosococcus</taxon>
    </lineage>
</organism>
<dbReference type="InterPro" id="IPR000086">
    <property type="entry name" value="NUDIX_hydrolase_dom"/>
</dbReference>
<dbReference type="RefSeq" id="WP_013219279.1">
    <property type="nucleotide sequence ID" value="NC_014315.1"/>
</dbReference>
<accession>D8K8V7</accession>
<dbReference type="OrthoDB" id="9787476at2"/>
<dbReference type="InterPro" id="IPR015797">
    <property type="entry name" value="NUDIX_hydrolase-like_dom_sf"/>
</dbReference>
<dbReference type="GO" id="GO:0016787">
    <property type="term" value="F:hydrolase activity"/>
    <property type="evidence" value="ECO:0007669"/>
    <property type="project" value="UniProtKB-KW"/>
</dbReference>
<evidence type="ECO:0000313" key="4">
    <source>
        <dbReference type="EMBL" id="ADJ27167.1"/>
    </source>
</evidence>
<proteinExistence type="predicted"/>
<dbReference type="STRING" id="105559.Nwat_0194"/>
<dbReference type="SUPFAM" id="SSF55811">
    <property type="entry name" value="Nudix"/>
    <property type="match status" value="1"/>
</dbReference>
<evidence type="ECO:0000256" key="2">
    <source>
        <dbReference type="ARBA" id="ARBA00022801"/>
    </source>
</evidence>
<reference evidence="4 5" key="1">
    <citation type="submission" date="2010-06" db="EMBL/GenBank/DDBJ databases">
        <title>Complete sequence of chromosome of Nitrosococcus watsoni C-113.</title>
        <authorList>
            <consortium name="US DOE Joint Genome Institute"/>
            <person name="Lucas S."/>
            <person name="Copeland A."/>
            <person name="Lapidus A."/>
            <person name="Cheng J.-F."/>
            <person name="Bruce D."/>
            <person name="Goodwin L."/>
            <person name="Pitluck S."/>
            <person name="Malfatti S.A."/>
            <person name="Chain P.S.G."/>
            <person name="Land M."/>
            <person name="Hauser L."/>
            <person name="Kyrpides N."/>
            <person name="Ivanova N."/>
            <person name="Cambell M.A."/>
            <person name="Heidelberg J.F."/>
            <person name="Klotz M.G."/>
            <person name="Woyke T."/>
        </authorList>
    </citation>
    <scope>NUCLEOTIDE SEQUENCE [LARGE SCALE GENOMIC DNA]</scope>
    <source>
        <strain evidence="4 5">C-113</strain>
    </source>
</reference>
<keyword evidence="2 4" id="KW-0378">Hydrolase</keyword>
<dbReference type="HOGENOM" id="CLU_037162_19_3_6"/>
<dbReference type="eggNOG" id="COG0494">
    <property type="taxonomic scope" value="Bacteria"/>
</dbReference>
<dbReference type="KEGG" id="nwa:Nwat_0194"/>
<dbReference type="AlphaFoldDB" id="D8K8V7"/>
<evidence type="ECO:0000259" key="3">
    <source>
        <dbReference type="PROSITE" id="PS51462"/>
    </source>
</evidence>
<evidence type="ECO:0000313" key="5">
    <source>
        <dbReference type="Proteomes" id="UP000000393"/>
    </source>
</evidence>
<dbReference type="PANTHER" id="PTHR43046">
    <property type="entry name" value="GDP-MANNOSE MANNOSYL HYDROLASE"/>
    <property type="match status" value="1"/>
</dbReference>
<dbReference type="Pfam" id="PF00293">
    <property type="entry name" value="NUDIX"/>
    <property type="match status" value="1"/>
</dbReference>
<dbReference type="Gene3D" id="3.90.79.10">
    <property type="entry name" value="Nucleoside Triphosphate Pyrophosphohydrolase"/>
    <property type="match status" value="1"/>
</dbReference>
<keyword evidence="5" id="KW-1185">Reference proteome</keyword>
<sequence length="140" mass="15718">MSKPTFFVVAVAVFLFHGNRFLALRRSTSKAVAPGAWEVVSGKVEQGELPYEAARRETYEKTGITVALDERPVTAYQADYGMAPMIVLVYRGKRLTGEARLSSEHEAMAWITEDEFAQLCRYRELVEAARQAAKLPWCEG</sequence>
<protein>
    <submittedName>
        <fullName evidence="4">NUDIX hydrolase</fullName>
    </submittedName>
</protein>
<dbReference type="EMBL" id="CP002086">
    <property type="protein sequence ID" value="ADJ27167.1"/>
    <property type="molecule type" value="Genomic_DNA"/>
</dbReference>
<dbReference type="PROSITE" id="PS51462">
    <property type="entry name" value="NUDIX"/>
    <property type="match status" value="1"/>
</dbReference>
<name>D8K8V7_NITWC</name>
<comment type="cofactor">
    <cofactor evidence="1">
        <name>Mg(2+)</name>
        <dbReference type="ChEBI" id="CHEBI:18420"/>
    </cofactor>
</comment>
<dbReference type="PANTHER" id="PTHR43046:SF14">
    <property type="entry name" value="MUTT_NUDIX FAMILY PROTEIN"/>
    <property type="match status" value="1"/>
</dbReference>